<evidence type="ECO:0000313" key="4">
    <source>
        <dbReference type="Proteomes" id="UP000326344"/>
    </source>
</evidence>
<accession>A0A5N1JK92</accession>
<feature type="domain" description="Dystroglycan-type cadherin-like" evidence="2">
    <location>
        <begin position="1464"/>
        <end position="1553"/>
    </location>
</feature>
<dbReference type="SMART" id="SM00736">
    <property type="entry name" value="CADG"/>
    <property type="match status" value="1"/>
</dbReference>
<protein>
    <recommendedName>
        <fullName evidence="2">Dystroglycan-type cadherin-like domain-containing protein</fullName>
    </recommendedName>
</protein>
<evidence type="ECO:0000313" key="3">
    <source>
        <dbReference type="EMBL" id="KAA9356521.1"/>
    </source>
</evidence>
<proteinExistence type="predicted"/>
<sequence>MAFASGSFASKSKDYSAKTNPSYSTDGQWSIVNRHSSSTNETEYFMREPLLNLTIKNARRRVAARRAWLLLPMFMWVTTSTFAQTTWTGGVDTAWDKPGNWSAGVPDAADDVVIPDVTNDPVIAGGTAALAQSVLIQASGLLTINATGSLTINGFATYSTPTEFTAGLNNLGTVANSGNLTLGSVASVGKYGMINQGSFTNKTGGEIHIDRSTDTGIFQASGTFTNEANIAIGVLADIGLHGIWNNATFNNTAGTIRIDRSTFRGLVNYAEAAKSIDATFTNSATITITNATTVSAGTSTSAGSAGIETRGTFNNNAGGAITIDRTSGTGLYHADGTFTNSATITIGATEPAGNYGLSSWGTFNHTGGQIRIDRTREIGLLNASGSFTNSASITIGANAGVGATGVENQATFINNAGADLHIDRSSYVGLHQAASTFTNSGTVTIGASEIVGTYGLISRAAFTNQGSGQIRIDRYGTTALFHRSDTFTNAATITIGAQASVGLQGIRNDATFNNTIGGSIHIDRTSEWAVMNNGDVAQSIHATFTNSADLTIGANTNVGAYGVWNKATFNNNAGGQVRIDRSTDTGLYHASGTFTNAADLTIGANATVGYHGIWNSATFNNTGGTTQIDRSSLRALVNYADELESINGIFTNSATISIGSIAAVGYSGIENRGTFNNNSGGTIAVDRSDNYGINLIAGTITNAAAITIGGIAGVGYVGIRVQEAGNFKNNAGGNIRIDRSTTIGVYIAEGSFTNSATLTIGGSETIGQYGIYNYGVFSNEGGHIRVDRSTKYGIYNASNLGLSGSFTNSATITIGGVAGVGEYGIYNVGPLNNSGGTISIDRFTEAGIINTKISNDQGKGTVTNEAAITIGASESTGKYGIVNENSFTNTGTGGHIRIDRSSEIGLYNRLGTFTNAAAITIGGVAGVGSTGLENQATFANQAGGDLKIDRSSYVGLHNITLTAPASFTNAGTLIIGSLDVVMQYGIINRAGFANQTGGQINIDHFFLGGLDIEKDDFANAGTVTIGALTPADNKLLAHFNESFGSTFTNKTGGVFQGTGSIDGANFLHAGGTLSPGYSPGWISFNGSRDFGTSTLEIDVKGTGTAGVDYDQISVNYTATISGTLTVSIAYTPTNGDEVTLLKAPWGLNGTFSSVTVPSGWTVLYTANDVKLVYQGAAAVPSLTGFTANSASVCVGSPVTFTATIGNVTGSYAYTLTNGNTPVTGTSSSNPFSQTLVASGSGTQRFTLTIRADEQSTSAMSELIVAAIPSVPNLTSTTVTQGGAAVNLTASNCSGTIHWTGPGGSSGTGAITVVTSTPGTFVYQVVCTANACTSDPASVTVVVNPPTITGSFDGFIYGADCATFRGWAWDRNKPNTVLSIDILDGANVIATLMADQFRQDLLNAGKGNGKHAFTWSIPENLKDGLPHSLSARVTGSSFVLKDSPKALICQGNTGPGGNRAPQPPTPTVLITPVVAQVGVPFSGTLVAFTDPDGDALTYALSGLPEGLSIDPTTRVISGTPSEAGTFVLAYSATDGHLTNSVSFPLTVQPTSTTTVTGSFEGYLDKLDCGGIRGWVWDRNKPNTPLTVEFYLEPSPGNITVLGSTLANISRQDLKDAGKGNGAHAYQFTPPGSVTTGTLVLARVLGSNFVLKGSPKVFQCAPARFSAEQKPELQVTILGNPVPGDQVAVEIRGAGGQAVLLQLTDAGGRLVSQRQIDQAKAVERQSLSVGQQPAGLFFLRVQQGGSQVTLKIQKL</sequence>
<dbReference type="GO" id="GO:0005509">
    <property type="term" value="F:calcium ion binding"/>
    <property type="evidence" value="ECO:0007669"/>
    <property type="project" value="InterPro"/>
</dbReference>
<evidence type="ECO:0000259" key="2">
    <source>
        <dbReference type="SMART" id="SM00736"/>
    </source>
</evidence>
<dbReference type="Pfam" id="PF05345">
    <property type="entry name" value="He_PIG"/>
    <property type="match status" value="1"/>
</dbReference>
<reference evidence="3 4" key="1">
    <citation type="submission" date="2019-09" db="EMBL/GenBank/DDBJ databases">
        <title>Genome Sequence of Larkinella sp MA1.</title>
        <authorList>
            <person name="Srinivasan S."/>
        </authorList>
    </citation>
    <scope>NUCLEOTIDE SEQUENCE [LARGE SCALE GENOMIC DNA]</scope>
    <source>
        <strain evidence="3 4">MA1</strain>
    </source>
</reference>
<dbReference type="SUPFAM" id="SSF49313">
    <property type="entry name" value="Cadherin-like"/>
    <property type="match status" value="1"/>
</dbReference>
<feature type="region of interest" description="Disordered" evidence="1">
    <location>
        <begin position="1"/>
        <end position="24"/>
    </location>
</feature>
<dbReference type="Gene3D" id="2.60.40.10">
    <property type="entry name" value="Immunoglobulins"/>
    <property type="match status" value="1"/>
</dbReference>
<name>A0A5N1JK92_9BACT</name>
<keyword evidence="4" id="KW-1185">Reference proteome</keyword>
<dbReference type="GO" id="GO:0016020">
    <property type="term" value="C:membrane"/>
    <property type="evidence" value="ECO:0007669"/>
    <property type="project" value="InterPro"/>
</dbReference>
<dbReference type="InterPro" id="IPR015919">
    <property type="entry name" value="Cadherin-like_sf"/>
</dbReference>
<feature type="compositionally biased region" description="Low complexity" evidence="1">
    <location>
        <begin position="1"/>
        <end position="10"/>
    </location>
</feature>
<dbReference type="Proteomes" id="UP000326344">
    <property type="component" value="Unassembled WGS sequence"/>
</dbReference>
<gene>
    <name evidence="3" type="ORF">F0P93_01855</name>
</gene>
<dbReference type="EMBL" id="VTWS01000001">
    <property type="protein sequence ID" value="KAA9356521.1"/>
    <property type="molecule type" value="Genomic_DNA"/>
</dbReference>
<dbReference type="InterPro" id="IPR013783">
    <property type="entry name" value="Ig-like_fold"/>
</dbReference>
<organism evidence="3 4">
    <name type="scientific">Larkinella humicola</name>
    <dbReference type="NCBI Taxonomy" id="2607654"/>
    <lineage>
        <taxon>Bacteria</taxon>
        <taxon>Pseudomonadati</taxon>
        <taxon>Bacteroidota</taxon>
        <taxon>Cytophagia</taxon>
        <taxon>Cytophagales</taxon>
        <taxon>Spirosomataceae</taxon>
        <taxon>Larkinella</taxon>
    </lineage>
</organism>
<dbReference type="InterPro" id="IPR006644">
    <property type="entry name" value="Cadg"/>
</dbReference>
<comment type="caution">
    <text evidence="3">The sequence shown here is derived from an EMBL/GenBank/DDBJ whole genome shotgun (WGS) entry which is preliminary data.</text>
</comment>
<evidence type="ECO:0000256" key="1">
    <source>
        <dbReference type="SAM" id="MobiDB-lite"/>
    </source>
</evidence>